<protein>
    <submittedName>
        <fullName evidence="5">GntR family transcriptional regulator</fullName>
    </submittedName>
</protein>
<name>A0ABU0YIK9_9PROT</name>
<dbReference type="Gene3D" id="3.40.1410.10">
    <property type="entry name" value="Chorismate lyase-like"/>
    <property type="match status" value="1"/>
</dbReference>
<dbReference type="PANTHER" id="PTHR44846">
    <property type="entry name" value="MANNOSYL-D-GLYCERATE TRANSPORT/METABOLISM SYSTEM REPRESSOR MNGR-RELATED"/>
    <property type="match status" value="1"/>
</dbReference>
<keyword evidence="6" id="KW-1185">Reference proteome</keyword>
<dbReference type="SMART" id="SM00866">
    <property type="entry name" value="UTRA"/>
    <property type="match status" value="1"/>
</dbReference>
<feature type="domain" description="HTH gntR-type" evidence="4">
    <location>
        <begin position="21"/>
        <end position="89"/>
    </location>
</feature>
<dbReference type="InterPro" id="IPR036390">
    <property type="entry name" value="WH_DNA-bd_sf"/>
</dbReference>
<dbReference type="Pfam" id="PF07702">
    <property type="entry name" value="UTRA"/>
    <property type="match status" value="1"/>
</dbReference>
<evidence type="ECO:0000256" key="3">
    <source>
        <dbReference type="ARBA" id="ARBA00023163"/>
    </source>
</evidence>
<dbReference type="InterPro" id="IPR050679">
    <property type="entry name" value="Bact_HTH_transcr_reg"/>
</dbReference>
<organism evidence="5 6">
    <name type="scientific">Dongia sedimenti</name>
    <dbReference type="NCBI Taxonomy" id="3064282"/>
    <lineage>
        <taxon>Bacteria</taxon>
        <taxon>Pseudomonadati</taxon>
        <taxon>Pseudomonadota</taxon>
        <taxon>Alphaproteobacteria</taxon>
        <taxon>Rhodospirillales</taxon>
        <taxon>Dongiaceae</taxon>
        <taxon>Dongia</taxon>
    </lineage>
</organism>
<comment type="caution">
    <text evidence="5">The sequence shown here is derived from an EMBL/GenBank/DDBJ whole genome shotgun (WGS) entry which is preliminary data.</text>
</comment>
<evidence type="ECO:0000256" key="1">
    <source>
        <dbReference type="ARBA" id="ARBA00023015"/>
    </source>
</evidence>
<keyword evidence="2" id="KW-0238">DNA-binding</keyword>
<dbReference type="PROSITE" id="PS50949">
    <property type="entry name" value="HTH_GNTR"/>
    <property type="match status" value="1"/>
</dbReference>
<dbReference type="PRINTS" id="PR00035">
    <property type="entry name" value="HTHGNTR"/>
</dbReference>
<dbReference type="Proteomes" id="UP001230156">
    <property type="component" value="Unassembled WGS sequence"/>
</dbReference>
<evidence type="ECO:0000256" key="2">
    <source>
        <dbReference type="ARBA" id="ARBA00023125"/>
    </source>
</evidence>
<dbReference type="InterPro" id="IPR036388">
    <property type="entry name" value="WH-like_DNA-bd_sf"/>
</dbReference>
<dbReference type="SMART" id="SM00345">
    <property type="entry name" value="HTH_GNTR"/>
    <property type="match status" value="1"/>
</dbReference>
<evidence type="ECO:0000313" key="6">
    <source>
        <dbReference type="Proteomes" id="UP001230156"/>
    </source>
</evidence>
<evidence type="ECO:0000313" key="5">
    <source>
        <dbReference type="EMBL" id="MDQ7247539.1"/>
    </source>
</evidence>
<dbReference type="SUPFAM" id="SSF46785">
    <property type="entry name" value="Winged helix' DNA-binding domain"/>
    <property type="match status" value="1"/>
</dbReference>
<reference evidence="6" key="1">
    <citation type="submission" date="2023-08" db="EMBL/GenBank/DDBJ databases">
        <title>Rhodospirillaceae gen. nov., a novel taxon isolated from the Yangtze River Yuezi River estuary sludge.</title>
        <authorList>
            <person name="Ruan L."/>
        </authorList>
    </citation>
    <scope>NUCLEOTIDE SEQUENCE [LARGE SCALE GENOMIC DNA]</scope>
    <source>
        <strain evidence="6">R-7</strain>
    </source>
</reference>
<accession>A0ABU0YIK9</accession>
<gene>
    <name evidence="5" type="ORF">Q8A70_07665</name>
</gene>
<dbReference type="EMBL" id="JAUYVI010000002">
    <property type="protein sequence ID" value="MDQ7247539.1"/>
    <property type="molecule type" value="Genomic_DNA"/>
</dbReference>
<dbReference type="Gene3D" id="1.10.10.10">
    <property type="entry name" value="Winged helix-like DNA-binding domain superfamily/Winged helix DNA-binding domain"/>
    <property type="match status" value="1"/>
</dbReference>
<evidence type="ECO:0000259" key="4">
    <source>
        <dbReference type="PROSITE" id="PS50949"/>
    </source>
</evidence>
<dbReference type="SUPFAM" id="SSF64288">
    <property type="entry name" value="Chorismate lyase-like"/>
    <property type="match status" value="1"/>
</dbReference>
<dbReference type="InterPro" id="IPR000524">
    <property type="entry name" value="Tscrpt_reg_HTH_GntR"/>
</dbReference>
<keyword evidence="1" id="KW-0805">Transcription regulation</keyword>
<sequence>MKAAAQPDFRDAGSLDESSPTPLYLQLQHLIQQAVRSGKLRADEALPSERDLSRQLGISRVTVRKAIAGLVEKGMLVQRWGSGTFIAPAVQVEQPLSRLSSFTDDMLGRGLHPGAVFLGRGVGPATPKESMALGLSPGELVSRFDRLRTADDVPMAIEHAVVPNRLVPDPEAVSSSLYAVLIGRGHAPRRALQRLHAVLLNSEQAKLLQVPDGTAALYIERRSFDQDGVAVEFTSSYYRGDAYDFVAELSLGSPNTEQE</sequence>
<dbReference type="InterPro" id="IPR028978">
    <property type="entry name" value="Chorismate_lyase_/UTRA_dom_sf"/>
</dbReference>
<dbReference type="RefSeq" id="WP_379954942.1">
    <property type="nucleotide sequence ID" value="NZ_JAUYVI010000002.1"/>
</dbReference>
<dbReference type="Pfam" id="PF00392">
    <property type="entry name" value="GntR"/>
    <property type="match status" value="1"/>
</dbReference>
<dbReference type="InterPro" id="IPR011663">
    <property type="entry name" value="UTRA"/>
</dbReference>
<keyword evidence="3" id="KW-0804">Transcription</keyword>
<dbReference type="PANTHER" id="PTHR44846:SF1">
    <property type="entry name" value="MANNOSYL-D-GLYCERATE TRANSPORT_METABOLISM SYSTEM REPRESSOR MNGR-RELATED"/>
    <property type="match status" value="1"/>
</dbReference>
<proteinExistence type="predicted"/>
<dbReference type="CDD" id="cd07377">
    <property type="entry name" value="WHTH_GntR"/>
    <property type="match status" value="1"/>
</dbReference>